<keyword evidence="2" id="KW-1185">Reference proteome</keyword>
<organism evidence="1 2">
    <name type="scientific">Ceratitis capitata</name>
    <name type="common">Mediterranean fruit fly</name>
    <name type="synonym">Tephritis capitata</name>
    <dbReference type="NCBI Taxonomy" id="7213"/>
    <lineage>
        <taxon>Eukaryota</taxon>
        <taxon>Metazoa</taxon>
        <taxon>Ecdysozoa</taxon>
        <taxon>Arthropoda</taxon>
        <taxon>Hexapoda</taxon>
        <taxon>Insecta</taxon>
        <taxon>Pterygota</taxon>
        <taxon>Neoptera</taxon>
        <taxon>Endopterygota</taxon>
        <taxon>Diptera</taxon>
        <taxon>Brachycera</taxon>
        <taxon>Muscomorpha</taxon>
        <taxon>Tephritoidea</taxon>
        <taxon>Tephritidae</taxon>
        <taxon>Ceratitis</taxon>
        <taxon>Ceratitis</taxon>
    </lineage>
</organism>
<comment type="caution">
    <text evidence="1">The sequence shown here is derived from an EMBL/GenBank/DDBJ whole genome shotgun (WGS) entry which is preliminary data.</text>
</comment>
<protein>
    <submittedName>
        <fullName evidence="1">(Mediterranean fruit fly) hypothetical protein</fullName>
    </submittedName>
</protein>
<gene>
    <name evidence="1" type="ORF">CCAP1982_LOCUS10318</name>
</gene>
<feature type="non-terminal residue" evidence="1">
    <location>
        <position position="186"/>
    </location>
</feature>
<dbReference type="AlphaFoldDB" id="A0A811UU29"/>
<evidence type="ECO:0000313" key="2">
    <source>
        <dbReference type="Proteomes" id="UP000606786"/>
    </source>
</evidence>
<dbReference type="EMBL" id="CAJHJT010000023">
    <property type="protein sequence ID" value="CAD7001828.1"/>
    <property type="molecule type" value="Genomic_DNA"/>
</dbReference>
<accession>A0A811UU29</accession>
<reference evidence="1" key="1">
    <citation type="submission" date="2020-11" db="EMBL/GenBank/DDBJ databases">
        <authorList>
            <person name="Whitehead M."/>
        </authorList>
    </citation>
    <scope>NUCLEOTIDE SEQUENCE</scope>
    <source>
        <strain evidence="1">EGII</strain>
    </source>
</reference>
<evidence type="ECO:0000313" key="1">
    <source>
        <dbReference type="EMBL" id="CAD7001828.1"/>
    </source>
</evidence>
<sequence>MNVREKFDTVIRHKYYVNRLSRLHKTLDCTSKTGCSTCNGEHHSTLHGHPKFDQEGQQSQCKLIILIHAQATDIVSLSTKLTIIPIAVIRVKHYGIGYTFSAHVNLTRKLTTIATELVKKLKLPYSHNICSLTVRSLSNNHLHVKCNSLVTSELSTRPYGCDLGGEIMKRFDQLVLADPKFITTVN</sequence>
<name>A0A811UU29_CERCA</name>
<proteinExistence type="predicted"/>
<dbReference type="Proteomes" id="UP000606786">
    <property type="component" value="Unassembled WGS sequence"/>
</dbReference>